<protein>
    <submittedName>
        <fullName evidence="2">Uncharacterized protein</fullName>
    </submittedName>
</protein>
<dbReference type="RefSeq" id="WP_021283199.1">
    <property type="nucleotide sequence ID" value="NZ_JAGGLL010000031.1"/>
</dbReference>
<comment type="caution">
    <text evidence="2">The sequence shown here is derived from an EMBL/GenBank/DDBJ whole genome shotgun (WGS) entry which is preliminary data.</text>
</comment>
<accession>A0ABS4K6X2</accession>
<evidence type="ECO:0000313" key="3">
    <source>
        <dbReference type="Proteomes" id="UP001519308"/>
    </source>
</evidence>
<gene>
    <name evidence="2" type="ORF">J2Z44_003371</name>
</gene>
<feature type="compositionally biased region" description="Polar residues" evidence="1">
    <location>
        <begin position="14"/>
        <end position="39"/>
    </location>
</feature>
<feature type="compositionally biased region" description="Basic residues" evidence="1">
    <location>
        <begin position="1"/>
        <end position="10"/>
    </location>
</feature>
<feature type="compositionally biased region" description="Basic and acidic residues" evidence="1">
    <location>
        <begin position="40"/>
        <end position="58"/>
    </location>
</feature>
<evidence type="ECO:0000256" key="1">
    <source>
        <dbReference type="SAM" id="MobiDB-lite"/>
    </source>
</evidence>
<evidence type="ECO:0000313" key="2">
    <source>
        <dbReference type="EMBL" id="MBP2023534.1"/>
    </source>
</evidence>
<sequence>MNRNKRNKNKKQNEAISNMGNSTSFQSLHNENNNSSSKSLRNENNREEDFKYFFKETY</sequence>
<reference evidence="2 3" key="1">
    <citation type="submission" date="2021-03" db="EMBL/GenBank/DDBJ databases">
        <title>Genomic Encyclopedia of Type Strains, Phase IV (KMG-IV): sequencing the most valuable type-strain genomes for metagenomic binning, comparative biology and taxonomic classification.</title>
        <authorList>
            <person name="Goeker M."/>
        </authorList>
    </citation>
    <scope>NUCLEOTIDE SEQUENCE [LARGE SCALE GENOMIC DNA]</scope>
    <source>
        <strain evidence="2 3">DSM 28650</strain>
    </source>
</reference>
<organism evidence="2 3">
    <name type="scientific">Clostridium punense</name>
    <dbReference type="NCBI Taxonomy" id="1054297"/>
    <lineage>
        <taxon>Bacteria</taxon>
        <taxon>Bacillati</taxon>
        <taxon>Bacillota</taxon>
        <taxon>Clostridia</taxon>
        <taxon>Eubacteriales</taxon>
        <taxon>Clostridiaceae</taxon>
        <taxon>Clostridium</taxon>
    </lineage>
</organism>
<feature type="region of interest" description="Disordered" evidence="1">
    <location>
        <begin position="1"/>
        <end position="58"/>
    </location>
</feature>
<dbReference type="Proteomes" id="UP001519308">
    <property type="component" value="Unassembled WGS sequence"/>
</dbReference>
<proteinExistence type="predicted"/>
<name>A0ABS4K6X2_9CLOT</name>
<dbReference type="EMBL" id="JAGGLL010000031">
    <property type="protein sequence ID" value="MBP2023534.1"/>
    <property type="molecule type" value="Genomic_DNA"/>
</dbReference>
<keyword evidence="3" id="KW-1185">Reference proteome</keyword>